<feature type="region of interest" description="Disordered" evidence="1">
    <location>
        <begin position="48"/>
        <end position="72"/>
    </location>
</feature>
<feature type="compositionally biased region" description="Acidic residues" evidence="1">
    <location>
        <begin position="112"/>
        <end position="123"/>
    </location>
</feature>
<reference evidence="2" key="1">
    <citation type="journal article" date="2014" name="Front. Microbiol.">
        <title>High frequency of phylogenetically diverse reductive dehalogenase-homologous genes in deep subseafloor sedimentary metagenomes.</title>
        <authorList>
            <person name="Kawai M."/>
            <person name="Futagami T."/>
            <person name="Toyoda A."/>
            <person name="Takaki Y."/>
            <person name="Nishi S."/>
            <person name="Hori S."/>
            <person name="Arai W."/>
            <person name="Tsubouchi T."/>
            <person name="Morono Y."/>
            <person name="Uchiyama I."/>
            <person name="Ito T."/>
            <person name="Fujiyama A."/>
            <person name="Inagaki F."/>
            <person name="Takami H."/>
        </authorList>
    </citation>
    <scope>NUCLEOTIDE SEQUENCE</scope>
    <source>
        <strain evidence="2">Expedition CK06-06</strain>
    </source>
</reference>
<sequence>MDKVETAVWRAADDARYHELAATVLRRNGTINGHAPREKRDEFKALRKRRGNGPHLPADYAAKRQAPLEEPADKDVVLPDAVEEAGGAAAAVPASYGASVETAHDAASGDIDPPEGIEPEVPDSPEPLLPLTQTEIIELEQLHQRAMGSLTPFGEELTHYRDLLARWDATEKVTALEAAEYGGYQKTLK</sequence>
<dbReference type="AlphaFoldDB" id="X0YGZ6"/>
<evidence type="ECO:0000313" key="2">
    <source>
        <dbReference type="EMBL" id="GAG46447.1"/>
    </source>
</evidence>
<proteinExistence type="predicted"/>
<dbReference type="EMBL" id="BARS01050225">
    <property type="protein sequence ID" value="GAG46447.1"/>
    <property type="molecule type" value="Genomic_DNA"/>
</dbReference>
<comment type="caution">
    <text evidence="2">The sequence shown here is derived from an EMBL/GenBank/DDBJ whole genome shotgun (WGS) entry which is preliminary data.</text>
</comment>
<name>X0YGZ6_9ZZZZ</name>
<protein>
    <submittedName>
        <fullName evidence="2">Uncharacterized protein</fullName>
    </submittedName>
</protein>
<gene>
    <name evidence="2" type="ORF">S01H1_75024</name>
</gene>
<feature type="non-terminal residue" evidence="2">
    <location>
        <position position="189"/>
    </location>
</feature>
<feature type="region of interest" description="Disordered" evidence="1">
    <location>
        <begin position="96"/>
        <end position="127"/>
    </location>
</feature>
<accession>X0YGZ6</accession>
<organism evidence="2">
    <name type="scientific">marine sediment metagenome</name>
    <dbReference type="NCBI Taxonomy" id="412755"/>
    <lineage>
        <taxon>unclassified sequences</taxon>
        <taxon>metagenomes</taxon>
        <taxon>ecological metagenomes</taxon>
    </lineage>
</organism>
<evidence type="ECO:0000256" key="1">
    <source>
        <dbReference type="SAM" id="MobiDB-lite"/>
    </source>
</evidence>